<proteinExistence type="inferred from homology"/>
<evidence type="ECO:0000313" key="4">
    <source>
        <dbReference type="Proteomes" id="UP001484097"/>
    </source>
</evidence>
<dbReference type="Proteomes" id="UP001484097">
    <property type="component" value="Unassembled WGS sequence"/>
</dbReference>
<comment type="caution">
    <text evidence="3">The sequence shown here is derived from an EMBL/GenBank/DDBJ whole genome shotgun (WGS) entry which is preliminary data.</text>
</comment>
<name>A0ABV0IEK6_9MICC</name>
<protein>
    <submittedName>
        <fullName evidence="3">Amidase</fullName>
        <ecNumber evidence="3">3.5.1.4</ecNumber>
    </submittedName>
</protein>
<keyword evidence="4" id="KW-1185">Reference proteome</keyword>
<dbReference type="GO" id="GO:0004040">
    <property type="term" value="F:amidase activity"/>
    <property type="evidence" value="ECO:0007669"/>
    <property type="project" value="UniProtKB-EC"/>
</dbReference>
<dbReference type="PANTHER" id="PTHR11895:SF7">
    <property type="entry name" value="GLUTAMYL-TRNA(GLN) AMIDOTRANSFERASE SUBUNIT A, MITOCHONDRIAL"/>
    <property type="match status" value="1"/>
</dbReference>
<dbReference type="RefSeq" id="WP_347918754.1">
    <property type="nucleotide sequence ID" value="NZ_JBDXMX010000001.1"/>
</dbReference>
<dbReference type="PANTHER" id="PTHR11895">
    <property type="entry name" value="TRANSAMIDASE"/>
    <property type="match status" value="1"/>
</dbReference>
<gene>
    <name evidence="3" type="ORF">ABDK96_02735</name>
</gene>
<dbReference type="EMBL" id="JBDXMX010000001">
    <property type="protein sequence ID" value="MEO9246591.1"/>
    <property type="molecule type" value="Genomic_DNA"/>
</dbReference>
<evidence type="ECO:0000259" key="2">
    <source>
        <dbReference type="Pfam" id="PF01425"/>
    </source>
</evidence>
<dbReference type="InterPro" id="IPR023631">
    <property type="entry name" value="Amidase_dom"/>
</dbReference>
<keyword evidence="3" id="KW-0378">Hydrolase</keyword>
<accession>A0ABV0IEK6</accession>
<organism evidence="3 4">
    <name type="scientific">Citricoccus nitrophenolicus</name>
    <dbReference type="NCBI Taxonomy" id="863575"/>
    <lineage>
        <taxon>Bacteria</taxon>
        <taxon>Bacillati</taxon>
        <taxon>Actinomycetota</taxon>
        <taxon>Actinomycetes</taxon>
        <taxon>Micrococcales</taxon>
        <taxon>Micrococcaceae</taxon>
        <taxon>Citricoccus</taxon>
    </lineage>
</organism>
<dbReference type="SUPFAM" id="SSF75304">
    <property type="entry name" value="Amidase signature (AS) enzymes"/>
    <property type="match status" value="1"/>
</dbReference>
<feature type="domain" description="Amidase" evidence="2">
    <location>
        <begin position="24"/>
        <end position="447"/>
    </location>
</feature>
<dbReference type="InterPro" id="IPR036928">
    <property type="entry name" value="AS_sf"/>
</dbReference>
<dbReference type="InterPro" id="IPR020556">
    <property type="entry name" value="Amidase_CS"/>
</dbReference>
<comment type="similarity">
    <text evidence="1">Belongs to the amidase family.</text>
</comment>
<dbReference type="PROSITE" id="PS00571">
    <property type="entry name" value="AMIDASES"/>
    <property type="match status" value="1"/>
</dbReference>
<dbReference type="Gene3D" id="3.90.1300.10">
    <property type="entry name" value="Amidase signature (AS) domain"/>
    <property type="match status" value="1"/>
</dbReference>
<evidence type="ECO:0000256" key="1">
    <source>
        <dbReference type="ARBA" id="ARBA00009199"/>
    </source>
</evidence>
<dbReference type="NCBIfam" id="NF004815">
    <property type="entry name" value="PRK06169.1"/>
    <property type="match status" value="1"/>
</dbReference>
<dbReference type="InterPro" id="IPR000120">
    <property type="entry name" value="Amidase"/>
</dbReference>
<dbReference type="EC" id="3.5.1.4" evidence="3"/>
<evidence type="ECO:0000313" key="3">
    <source>
        <dbReference type="EMBL" id="MEO9246591.1"/>
    </source>
</evidence>
<sequence>MDPTQMSAVELVAAYSSRELSPVEATTAILDRIGEADSGQDGLGAYCLVDPDAALGQARQAEARWQQDHPRGLLDGVPVSIKDIFLTAGWPTLRGSRAIDPDQPWEVDSPVAARLRADGMVFLGKTTTPELAWKAVTDSPLHGITRNPVDPRLTAGGSSGGSAAAVAAGMGPVSVGTDGGGSVRIPASFCGIVGFKPTHGRIPLYPASPFGPLAHAGPMTRTVEDAALLMDILALPDHRDPTSLAPPQRTFRGELNREVTGLHVAYSPDLGFAHVDGEVAAVVQEAVRRLDAAGLHVTEADPGLTDPIEAFEVLWAAGAATLLDSMPGARQTIDPGLGRVWDRGERYSAVDFLRARNVAAQVGITMGAFHEEHNLLLTPTVGIPAFEAGHEVPPGSGLQRWPQWASFSFPFNLSQQPALSLPVGITADGRPVGLQIVGPRHSDDLVLAAGRFVERLFA</sequence>
<dbReference type="Pfam" id="PF01425">
    <property type="entry name" value="Amidase"/>
    <property type="match status" value="1"/>
</dbReference>
<reference evidence="3 4" key="1">
    <citation type="submission" date="2024-05" db="EMBL/GenBank/DDBJ databases">
        <authorList>
            <person name="Yi C."/>
        </authorList>
    </citation>
    <scope>NUCLEOTIDE SEQUENCE [LARGE SCALE GENOMIC DNA]</scope>
    <source>
        <strain evidence="3 4">XS13</strain>
    </source>
</reference>